<evidence type="ECO:0000313" key="1">
    <source>
        <dbReference type="EMBL" id="CAE7409488.1"/>
    </source>
</evidence>
<proteinExistence type="predicted"/>
<accession>A0A812QYD2</accession>
<dbReference type="Proteomes" id="UP000649617">
    <property type="component" value="Unassembled WGS sequence"/>
</dbReference>
<sequence>MHAGSGAALLVEDERRCLRLQHLQLRCRATLRTWQIPATDTVVAHVSWDVIYLEHTWRNTGNVYHAASQRAQARGAAPAAVPKAIEDLLAPLRQHLRRDTHPERLALLELMHSIAQARN</sequence>
<evidence type="ECO:0000313" key="2">
    <source>
        <dbReference type="Proteomes" id="UP000649617"/>
    </source>
</evidence>
<organism evidence="1 2">
    <name type="scientific">Symbiodinium pilosum</name>
    <name type="common">Dinoflagellate</name>
    <dbReference type="NCBI Taxonomy" id="2952"/>
    <lineage>
        <taxon>Eukaryota</taxon>
        <taxon>Sar</taxon>
        <taxon>Alveolata</taxon>
        <taxon>Dinophyceae</taxon>
        <taxon>Suessiales</taxon>
        <taxon>Symbiodiniaceae</taxon>
        <taxon>Symbiodinium</taxon>
    </lineage>
</organism>
<dbReference type="EMBL" id="CAJNIZ010018424">
    <property type="protein sequence ID" value="CAE7409488.1"/>
    <property type="molecule type" value="Genomic_DNA"/>
</dbReference>
<keyword evidence="2" id="KW-1185">Reference proteome</keyword>
<reference evidence="1" key="1">
    <citation type="submission" date="2021-02" db="EMBL/GenBank/DDBJ databases">
        <authorList>
            <person name="Dougan E. K."/>
            <person name="Rhodes N."/>
            <person name="Thang M."/>
            <person name="Chan C."/>
        </authorList>
    </citation>
    <scope>NUCLEOTIDE SEQUENCE</scope>
</reference>
<protein>
    <submittedName>
        <fullName evidence="1">AidB protein</fullName>
    </submittedName>
</protein>
<name>A0A812QYD2_SYMPI</name>
<comment type="caution">
    <text evidence="1">The sequence shown here is derived from an EMBL/GenBank/DDBJ whole genome shotgun (WGS) entry which is preliminary data.</text>
</comment>
<gene>
    <name evidence="1" type="primary">aidB</name>
    <name evidence="1" type="ORF">SPIL2461_LOCUS10094</name>
</gene>
<dbReference type="AlphaFoldDB" id="A0A812QYD2"/>